<dbReference type="NCBIfam" id="TIGR01725">
    <property type="entry name" value="phge_HK97_gp10"/>
    <property type="match status" value="1"/>
</dbReference>
<name>A0A5T0UGI4_CAMJU</name>
<proteinExistence type="predicted"/>
<dbReference type="EMBL" id="AACFVE010000205">
    <property type="protein sequence ID" value="EAK3904297.1"/>
    <property type="molecule type" value="Genomic_DNA"/>
</dbReference>
<organism evidence="1">
    <name type="scientific">Campylobacter jejuni</name>
    <dbReference type="NCBI Taxonomy" id="197"/>
    <lineage>
        <taxon>Bacteria</taxon>
        <taxon>Pseudomonadati</taxon>
        <taxon>Campylobacterota</taxon>
        <taxon>Epsilonproteobacteria</taxon>
        <taxon>Campylobacterales</taxon>
        <taxon>Campylobacteraceae</taxon>
        <taxon>Campylobacter</taxon>
    </lineage>
</organism>
<evidence type="ECO:0000313" key="1">
    <source>
        <dbReference type="EMBL" id="EAK3904297.1"/>
    </source>
</evidence>
<feature type="non-terminal residue" evidence="1">
    <location>
        <position position="120"/>
    </location>
</feature>
<protein>
    <recommendedName>
        <fullName evidence="2">HK97 gp10 family phage protein</fullName>
    </recommendedName>
</protein>
<dbReference type="InterPro" id="IPR010064">
    <property type="entry name" value="HK97-gp10_tail"/>
</dbReference>
<comment type="caution">
    <text evidence="1">The sequence shown here is derived from an EMBL/GenBank/DDBJ whole genome shotgun (WGS) entry which is preliminary data.</text>
</comment>
<evidence type="ECO:0008006" key="2">
    <source>
        <dbReference type="Google" id="ProtNLM"/>
    </source>
</evidence>
<accession>A0A5T0UGI4</accession>
<dbReference type="AlphaFoldDB" id="A0A5T0UGI4"/>
<reference evidence="1" key="1">
    <citation type="submission" date="2018-06" db="EMBL/GenBank/DDBJ databases">
        <authorList>
            <consortium name="PulseNet: The National Subtyping Network for Foodborne Disease Surveillance"/>
            <person name="Tarr C.L."/>
            <person name="Trees E."/>
            <person name="Katz L.S."/>
            <person name="Carleton-Romer H.A."/>
            <person name="Stroika S."/>
            <person name="Kucerova Z."/>
            <person name="Roache K.F."/>
            <person name="Sabol A.L."/>
            <person name="Besser J."/>
            <person name="Gerner-Smidt P."/>
        </authorList>
    </citation>
    <scope>NUCLEOTIDE SEQUENCE</scope>
    <source>
        <strain evidence="1">PNUSAC003301</strain>
    </source>
</reference>
<dbReference type="Pfam" id="PF04883">
    <property type="entry name" value="HK97-gp10_like"/>
    <property type="match status" value="1"/>
</dbReference>
<sequence>MAMGAEISVTVSGNSQFEAYLRRNVAVSSKVVDVVKKNGATLQTRAQQRAPVDTGFLKRNINLNFSLQSTMFAAIVSSDAEYAPYQEYGTRFQPGTPHIRPAFYEVRPVFISDIERLVKS</sequence>
<gene>
    <name evidence="1" type="ORF">CW563_09490</name>
</gene>